<evidence type="ECO:0000256" key="1">
    <source>
        <dbReference type="ARBA" id="ARBA00022670"/>
    </source>
</evidence>
<dbReference type="Gene3D" id="1.25.40.10">
    <property type="entry name" value="Tetratricopeptide repeat domain"/>
    <property type="match status" value="1"/>
</dbReference>
<evidence type="ECO:0000256" key="4">
    <source>
        <dbReference type="ARBA" id="ARBA00022764"/>
    </source>
</evidence>
<dbReference type="Proteomes" id="UP000242664">
    <property type="component" value="Unassembled WGS sequence"/>
</dbReference>
<dbReference type="EC" id="3.4.-.-" evidence="8"/>
<keyword evidence="5 8" id="KW-0378">Hydrolase</keyword>
<evidence type="ECO:0000256" key="2">
    <source>
        <dbReference type="ARBA" id="ARBA00022723"/>
    </source>
</evidence>
<proteinExistence type="inferred from homology"/>
<evidence type="ECO:0000256" key="9">
    <source>
        <dbReference type="PROSITE-ProRule" id="PRU00339"/>
    </source>
</evidence>
<dbReference type="InterPro" id="IPR011990">
    <property type="entry name" value="TPR-like_helical_dom_sf"/>
</dbReference>
<evidence type="ECO:0000313" key="12">
    <source>
        <dbReference type="Proteomes" id="UP000242664"/>
    </source>
</evidence>
<keyword evidence="6 8" id="KW-0862">Zinc</keyword>
<evidence type="ECO:0000313" key="11">
    <source>
        <dbReference type="EMBL" id="EDN57841.1"/>
    </source>
</evidence>
<dbReference type="Pfam" id="PF01435">
    <property type="entry name" value="Peptidase_M48"/>
    <property type="match status" value="1"/>
</dbReference>
<dbReference type="EMBL" id="DS267814">
    <property type="protein sequence ID" value="EDN57841.1"/>
    <property type="molecule type" value="Genomic_DNA"/>
</dbReference>
<feature type="binding site" evidence="8">
    <location>
        <position position="171"/>
    </location>
    <ligand>
        <name>Zn(2+)</name>
        <dbReference type="ChEBI" id="CHEBI:29105"/>
        <note>catalytic</note>
    </ligand>
</feature>
<evidence type="ECO:0000256" key="6">
    <source>
        <dbReference type="ARBA" id="ARBA00022833"/>
    </source>
</evidence>
<comment type="similarity">
    <text evidence="8">Belongs to the peptidase M48 family. BepA subfamily.</text>
</comment>
<keyword evidence="1 8" id="KW-0645">Protease</keyword>
<keyword evidence="12" id="KW-1185">Reference proteome</keyword>
<keyword evidence="2 8" id="KW-0479">Metal-binding</keyword>
<dbReference type="GO" id="GO:0008237">
    <property type="term" value="F:metallopeptidase activity"/>
    <property type="evidence" value="ECO:0007669"/>
    <property type="project" value="UniProtKB-KW"/>
</dbReference>
<dbReference type="CDD" id="cd07333">
    <property type="entry name" value="M48C_bepA_like"/>
    <property type="match status" value="1"/>
</dbReference>
<feature type="repeat" description="TPR" evidence="9">
    <location>
        <begin position="375"/>
        <end position="408"/>
    </location>
</feature>
<keyword evidence="9" id="KW-0802">TPR repeat</keyword>
<organism evidence="11 12">
    <name type="scientific">Vibrio antiquarius (strain Ex25)</name>
    <dbReference type="NCBI Taxonomy" id="150340"/>
    <lineage>
        <taxon>Bacteria</taxon>
        <taxon>Pseudomonadati</taxon>
        <taxon>Pseudomonadota</taxon>
        <taxon>Gammaproteobacteria</taxon>
        <taxon>Vibrionales</taxon>
        <taxon>Vibrionaceae</taxon>
        <taxon>Vibrio</taxon>
        <taxon>Vibrio diabolicus subgroup</taxon>
    </lineage>
</organism>
<evidence type="ECO:0000256" key="7">
    <source>
        <dbReference type="ARBA" id="ARBA00023049"/>
    </source>
</evidence>
<evidence type="ECO:0000256" key="3">
    <source>
        <dbReference type="ARBA" id="ARBA00022729"/>
    </source>
</evidence>
<feature type="binding site" evidence="8">
    <location>
        <position position="232"/>
    </location>
    <ligand>
        <name>Zn(2+)</name>
        <dbReference type="ChEBI" id="CHEBI:29105"/>
        <note>catalytic</note>
    </ligand>
</feature>
<dbReference type="InterPro" id="IPR051156">
    <property type="entry name" value="Mito/Outer_Membr_Metalloprot"/>
</dbReference>
<dbReference type="InterPro" id="IPR030873">
    <property type="entry name" value="Protease_BepA"/>
</dbReference>
<evidence type="ECO:0000256" key="8">
    <source>
        <dbReference type="HAMAP-Rule" id="MF_00997"/>
    </source>
</evidence>
<feature type="binding site" evidence="8">
    <location>
        <position position="167"/>
    </location>
    <ligand>
        <name>Zn(2+)</name>
        <dbReference type="ChEBI" id="CHEBI:29105"/>
        <note>catalytic</note>
    </ligand>
</feature>
<sequence length="518" mass="57969">MLAYILADNQNACGAVERFSASNHMLMYFGEPFKRMLKRTRSLVCLCLAAAISSPTTYANSIDLPDIGTAAGGTLSIDQELIYGDAYMRMLRASKPIVNDPVINEYIDALGHRLVANANDVKTPFHFFMIRDRNINAFAFFGGYVALHSGLFLHARSESELASVVAHEIAHVTQRHLARSMEEQARRSPATLAALAGALLLSIASPEAGMAAITAATAGNMQSQINYTRANEKEADRFGISTLAKAGFDVQAMPRFFGRLADEYRYASKPPPMLLTHPLPEDRITDSRARARTYPPMRVVPSIDYHLARARIVARYAGIDGQAALGWFERTQKKASADITPAFDYGRALVHLDSKRLSQAEPILKKLLEQDPSNPFYLDAMTDLYIEKKQPEKATEMLRKALSRNPQNKVLTINYANALLEDNKNDQATRVLQRYTHDYPEDTNGWHLISKSYHALGRSDEELAARAEILALRANWNKAIQYYSEASKMAKLGSLEQARYDARIDQLMIQRDRFMALQ</sequence>
<accession>A0ABM9WWX0</accession>
<protein>
    <recommendedName>
        <fullName evidence="8">Putative beta-barrel assembly-enhancing protease</fullName>
        <ecNumber evidence="8">3.4.-.-</ecNumber>
    </recommendedName>
</protein>
<name>A0ABM9WWX0_VIBAE</name>
<keyword evidence="7 8" id="KW-0482">Metalloprotease</keyword>
<comment type="cofactor">
    <cofactor evidence="8">
        <name>Zn(2+)</name>
        <dbReference type="ChEBI" id="CHEBI:29105"/>
    </cofactor>
    <text evidence="8">Binds 1 zinc ion per subunit.</text>
</comment>
<evidence type="ECO:0000259" key="10">
    <source>
        <dbReference type="Pfam" id="PF01435"/>
    </source>
</evidence>
<keyword evidence="4 8" id="KW-0574">Periplasm</keyword>
<dbReference type="InterPro" id="IPR001915">
    <property type="entry name" value="Peptidase_M48"/>
</dbReference>
<dbReference type="Gene3D" id="3.30.2010.10">
    <property type="entry name" value="Metalloproteases ('zincins'), catalytic domain"/>
    <property type="match status" value="1"/>
</dbReference>
<feature type="domain" description="Peptidase M48" evidence="10">
    <location>
        <begin position="104"/>
        <end position="288"/>
    </location>
</feature>
<dbReference type="SMART" id="SM00028">
    <property type="entry name" value="TPR"/>
    <property type="match status" value="3"/>
</dbReference>
<dbReference type="PROSITE" id="PS50005">
    <property type="entry name" value="TPR"/>
    <property type="match status" value="1"/>
</dbReference>
<dbReference type="InterPro" id="IPR019734">
    <property type="entry name" value="TPR_rpt"/>
</dbReference>
<keyword evidence="3 8" id="KW-0732">Signal</keyword>
<dbReference type="Pfam" id="PF14559">
    <property type="entry name" value="TPR_19"/>
    <property type="match status" value="1"/>
</dbReference>
<comment type="function">
    <text evidence="8">Functions as both a chaperone and a metalloprotease. Maintains the integrity of the outer membrane by promoting either the assembly or the elimination of outer membrane proteins, depending on their folding state.</text>
</comment>
<comment type="subcellular location">
    <subcellularLocation>
        <location evidence="8">Periplasm</location>
    </subcellularLocation>
</comment>
<reference evidence="12" key="1">
    <citation type="submission" date="2006-10" db="EMBL/GenBank/DDBJ databases">
        <authorList>
            <person name="Heidelberg J."/>
            <person name="Sebastian Y."/>
        </authorList>
    </citation>
    <scope>NUCLEOTIDE SEQUENCE [LARGE SCALE GENOMIC DNA]</scope>
    <source>
        <strain evidence="12">EX25</strain>
    </source>
</reference>
<dbReference type="PANTHER" id="PTHR22726">
    <property type="entry name" value="METALLOENDOPEPTIDASE OMA1"/>
    <property type="match status" value="1"/>
</dbReference>
<dbReference type="SUPFAM" id="SSF48452">
    <property type="entry name" value="TPR-like"/>
    <property type="match status" value="1"/>
</dbReference>
<feature type="active site" evidence="8">
    <location>
        <position position="168"/>
    </location>
</feature>
<dbReference type="PANTHER" id="PTHR22726:SF1">
    <property type="entry name" value="METALLOENDOPEPTIDASE OMA1, MITOCHONDRIAL"/>
    <property type="match status" value="1"/>
</dbReference>
<dbReference type="HAMAP" id="MF_00997">
    <property type="entry name" value="Protease_BepA"/>
    <property type="match status" value="1"/>
</dbReference>
<gene>
    <name evidence="11" type="ORF">VEx25_1481</name>
</gene>
<evidence type="ECO:0000256" key="5">
    <source>
        <dbReference type="ARBA" id="ARBA00022801"/>
    </source>
</evidence>
<feature type="active site" description="Proton donor" evidence="8">
    <location>
        <position position="236"/>
    </location>
</feature>